<dbReference type="Gene3D" id="1.25.40.590">
    <property type="entry name" value="Type IV / VI secretion system, DotU"/>
    <property type="match status" value="1"/>
</dbReference>
<keyword evidence="6" id="KW-1185">Reference proteome</keyword>
<dbReference type="NCBIfam" id="NF038228">
    <property type="entry name" value="IcmH_DotU_IVB"/>
    <property type="match status" value="1"/>
</dbReference>
<dbReference type="InterPro" id="IPR017733">
    <property type="entry name" value="OmpA-like_dom_proteobacteria"/>
</dbReference>
<keyword evidence="1 3" id="KW-0472">Membrane</keyword>
<keyword evidence="3" id="KW-1133">Transmembrane helix</keyword>
<dbReference type="PROSITE" id="PS51123">
    <property type="entry name" value="OMPA_2"/>
    <property type="match status" value="1"/>
</dbReference>
<dbReference type="Pfam" id="PF00691">
    <property type="entry name" value="OmpA"/>
    <property type="match status" value="1"/>
</dbReference>
<evidence type="ECO:0000256" key="1">
    <source>
        <dbReference type="PROSITE-ProRule" id="PRU00473"/>
    </source>
</evidence>
<accession>A0ABW8IDJ8</accession>
<dbReference type="InterPro" id="IPR036737">
    <property type="entry name" value="OmpA-like_sf"/>
</dbReference>
<comment type="caution">
    <text evidence="5">The sequence shown here is derived from an EMBL/GenBank/DDBJ whole genome shotgun (WGS) entry which is preliminary data.</text>
</comment>
<gene>
    <name evidence="5" type="primary">tssL</name>
    <name evidence="5" type="ORF">ISP18_01285</name>
</gene>
<reference evidence="5 6" key="1">
    <citation type="submission" date="2020-10" db="EMBL/GenBank/DDBJ databases">
        <title>Phylogeny of dyella-like bacteria.</title>
        <authorList>
            <person name="Fu J."/>
        </authorList>
    </citation>
    <scope>NUCLEOTIDE SEQUENCE [LARGE SCALE GENOMIC DNA]</scope>
    <source>
        <strain evidence="5 6">DHG40</strain>
    </source>
</reference>
<dbReference type="InterPro" id="IPR038522">
    <property type="entry name" value="T4/T6SS_DotU_sf"/>
</dbReference>
<feature type="region of interest" description="Disordered" evidence="2">
    <location>
        <begin position="1"/>
        <end position="37"/>
    </location>
</feature>
<dbReference type="InterPro" id="IPR006665">
    <property type="entry name" value="OmpA-like"/>
</dbReference>
<dbReference type="Pfam" id="PF09850">
    <property type="entry name" value="DotU"/>
    <property type="match status" value="1"/>
</dbReference>
<feature type="transmembrane region" description="Helical" evidence="3">
    <location>
        <begin position="229"/>
        <end position="254"/>
    </location>
</feature>
<proteinExistence type="predicted"/>
<dbReference type="RefSeq" id="WP_380016259.1">
    <property type="nucleotide sequence ID" value="NZ_JADIKI010000021.1"/>
</dbReference>
<dbReference type="NCBIfam" id="TIGR03350">
    <property type="entry name" value="type_VI_ompA"/>
    <property type="match status" value="1"/>
</dbReference>
<feature type="domain" description="OmpA-like" evidence="4">
    <location>
        <begin position="312"/>
        <end position="433"/>
    </location>
</feature>
<evidence type="ECO:0000256" key="2">
    <source>
        <dbReference type="SAM" id="MobiDB-lite"/>
    </source>
</evidence>
<dbReference type="CDD" id="cd07185">
    <property type="entry name" value="OmpA_C-like"/>
    <property type="match status" value="1"/>
</dbReference>
<evidence type="ECO:0000313" key="5">
    <source>
        <dbReference type="EMBL" id="MFK2853227.1"/>
    </source>
</evidence>
<dbReference type="InterPro" id="IPR017732">
    <property type="entry name" value="T4/T6SS_DotU"/>
</dbReference>
<dbReference type="PANTHER" id="PTHR38033">
    <property type="entry name" value="MEMBRANE PROTEIN-RELATED"/>
    <property type="match status" value="1"/>
</dbReference>
<dbReference type="Gene3D" id="3.30.1330.60">
    <property type="entry name" value="OmpA-like domain"/>
    <property type="match status" value="1"/>
</dbReference>
<evidence type="ECO:0000259" key="4">
    <source>
        <dbReference type="PROSITE" id="PS51123"/>
    </source>
</evidence>
<feature type="region of interest" description="Disordered" evidence="2">
    <location>
        <begin position="398"/>
        <end position="421"/>
    </location>
</feature>
<protein>
    <submittedName>
        <fullName evidence="5">Type VI secretion system protein TssL</fullName>
    </submittedName>
</protein>
<sequence>MSQTNGPNDDKRDATIVRPRGAAPAAPPPAAPAPASYGSPAQINEFLNGGANPLVQAASPLLLLAVQLRHSVAQPDAMHLREQAVAQMRRFENLAQAANAPQQTILAARYVLCTMLDEAVLSSPWGEHSGWAQKTLLVTFHSESYGGAKFFQILERLCSDFAKHIDLIELMYICLALGFAGRYQIEAGGRAKLADIQEDLYRRIQAQRAKPADELAPHWRGIEDRRNPLIRYVPLWVIAAFAAVVLLAAFLYFYTRLNADSSPISAQLAQIGLENGTPPDTARQPHPARKSLKQLLAPEEQAGQLSVDEKSDGQAMVRLAATGMFPSGGVDVSTGEIPLLHKITAALNQVQGRVIVVGHTDDQPIRSLKYKDNFELSGARARSVAQILSDGLDNATRIESNGAGSSQPIALPPDTPDNRTRNRRVEIMFIPED</sequence>
<name>A0ABW8IDJ8_9GAMM</name>
<dbReference type="Proteomes" id="UP001620409">
    <property type="component" value="Unassembled WGS sequence"/>
</dbReference>
<evidence type="ECO:0000256" key="3">
    <source>
        <dbReference type="SAM" id="Phobius"/>
    </source>
</evidence>
<keyword evidence="3" id="KW-0812">Transmembrane</keyword>
<dbReference type="SUPFAM" id="SSF103088">
    <property type="entry name" value="OmpA-like"/>
    <property type="match status" value="1"/>
</dbReference>
<organism evidence="5 6">
    <name type="scientific">Dyella humi</name>
    <dbReference type="NCBI Taxonomy" id="1770547"/>
    <lineage>
        <taxon>Bacteria</taxon>
        <taxon>Pseudomonadati</taxon>
        <taxon>Pseudomonadota</taxon>
        <taxon>Gammaproteobacteria</taxon>
        <taxon>Lysobacterales</taxon>
        <taxon>Rhodanobacteraceae</taxon>
        <taxon>Dyella</taxon>
    </lineage>
</organism>
<dbReference type="NCBIfam" id="TIGR03349">
    <property type="entry name" value="IV_VI_DotU"/>
    <property type="match status" value="1"/>
</dbReference>
<dbReference type="EMBL" id="JADIKI010000021">
    <property type="protein sequence ID" value="MFK2853227.1"/>
    <property type="molecule type" value="Genomic_DNA"/>
</dbReference>
<feature type="compositionally biased region" description="Polar residues" evidence="2">
    <location>
        <begin position="398"/>
        <end position="408"/>
    </location>
</feature>
<dbReference type="PANTHER" id="PTHR38033:SF1">
    <property type="entry name" value="DOTU FAMILY TYPE IV_VI SECRETION SYSTEM PROTEIN"/>
    <property type="match status" value="1"/>
</dbReference>
<evidence type="ECO:0000313" key="6">
    <source>
        <dbReference type="Proteomes" id="UP001620409"/>
    </source>
</evidence>